<sequence>MYSIQPSEPLQTSGQSTLGEQAFDLLQTAIIRGDIETGARVSEADLMTRFALGRAPVREAMQRLQARGLIVRRPHAGARIISLSAQQLDELYLVREALEGMACRLAAIAMTDEELRSLRELLEQHADDIRREGGLEYYQREGDFDFHYRIIAGCKNEQLARQLTGDLYHLLRLYRYRLSTLRGRPERALKEHMRVLDALDERDPDLAELLMRRHISAARNNLLTRLSATTLLQNRSSDR</sequence>
<dbReference type="PANTHER" id="PTHR43537">
    <property type="entry name" value="TRANSCRIPTIONAL REGULATOR, GNTR FAMILY"/>
    <property type="match status" value="1"/>
</dbReference>
<evidence type="ECO:0000256" key="2">
    <source>
        <dbReference type="ARBA" id="ARBA00023125"/>
    </source>
</evidence>
<dbReference type="Pfam" id="PF07729">
    <property type="entry name" value="FCD"/>
    <property type="match status" value="1"/>
</dbReference>
<evidence type="ECO:0000313" key="5">
    <source>
        <dbReference type="EMBL" id="GAA3978366.1"/>
    </source>
</evidence>
<dbReference type="Pfam" id="PF00392">
    <property type="entry name" value="GntR"/>
    <property type="match status" value="1"/>
</dbReference>
<dbReference type="EMBL" id="BAABBO010000022">
    <property type="protein sequence ID" value="GAA3978366.1"/>
    <property type="molecule type" value="Genomic_DNA"/>
</dbReference>
<dbReference type="PROSITE" id="PS50949">
    <property type="entry name" value="HTH_GNTR"/>
    <property type="match status" value="1"/>
</dbReference>
<dbReference type="Proteomes" id="UP001501337">
    <property type="component" value="Unassembled WGS sequence"/>
</dbReference>
<dbReference type="SMART" id="SM00345">
    <property type="entry name" value="HTH_GNTR"/>
    <property type="match status" value="1"/>
</dbReference>
<dbReference type="RefSeq" id="WP_344809527.1">
    <property type="nucleotide sequence ID" value="NZ_BAABBO010000022.1"/>
</dbReference>
<dbReference type="Gene3D" id="1.10.10.10">
    <property type="entry name" value="Winged helix-like DNA-binding domain superfamily/Winged helix DNA-binding domain"/>
    <property type="match status" value="1"/>
</dbReference>
<keyword evidence="2" id="KW-0238">DNA-binding</keyword>
<gene>
    <name evidence="5" type="ORF">GCM10022278_38770</name>
</gene>
<dbReference type="InterPro" id="IPR036388">
    <property type="entry name" value="WH-like_DNA-bd_sf"/>
</dbReference>
<name>A0ABP7Q8J8_9GAMM</name>
<dbReference type="InterPro" id="IPR008920">
    <property type="entry name" value="TF_FadR/GntR_C"/>
</dbReference>
<keyword evidence="3" id="KW-0804">Transcription</keyword>
<dbReference type="SUPFAM" id="SSF46785">
    <property type="entry name" value="Winged helix' DNA-binding domain"/>
    <property type="match status" value="1"/>
</dbReference>
<evidence type="ECO:0000256" key="1">
    <source>
        <dbReference type="ARBA" id="ARBA00023015"/>
    </source>
</evidence>
<feature type="domain" description="HTH gntR-type" evidence="4">
    <location>
        <begin position="16"/>
        <end position="83"/>
    </location>
</feature>
<comment type="caution">
    <text evidence="5">The sequence shown here is derived from an EMBL/GenBank/DDBJ whole genome shotgun (WGS) entry which is preliminary data.</text>
</comment>
<dbReference type="InterPro" id="IPR011711">
    <property type="entry name" value="GntR_C"/>
</dbReference>
<dbReference type="InterPro" id="IPR036390">
    <property type="entry name" value="WH_DNA-bd_sf"/>
</dbReference>
<proteinExistence type="predicted"/>
<dbReference type="InterPro" id="IPR000524">
    <property type="entry name" value="Tscrpt_reg_HTH_GntR"/>
</dbReference>
<dbReference type="SUPFAM" id="SSF48008">
    <property type="entry name" value="GntR ligand-binding domain-like"/>
    <property type="match status" value="1"/>
</dbReference>
<dbReference type="PANTHER" id="PTHR43537:SF49">
    <property type="entry name" value="TRANSCRIPTIONAL REGULATORY PROTEIN"/>
    <property type="match status" value="1"/>
</dbReference>
<keyword evidence="6" id="KW-1185">Reference proteome</keyword>
<reference evidence="6" key="1">
    <citation type="journal article" date="2019" name="Int. J. Syst. Evol. Microbiol.">
        <title>The Global Catalogue of Microorganisms (GCM) 10K type strain sequencing project: providing services to taxonomists for standard genome sequencing and annotation.</title>
        <authorList>
            <consortium name="The Broad Institute Genomics Platform"/>
            <consortium name="The Broad Institute Genome Sequencing Center for Infectious Disease"/>
            <person name="Wu L."/>
            <person name="Ma J."/>
        </authorList>
    </citation>
    <scope>NUCLEOTIDE SEQUENCE [LARGE SCALE GENOMIC DNA]</scope>
    <source>
        <strain evidence="6">JCM 17555</strain>
    </source>
</reference>
<accession>A0ABP7Q8J8</accession>
<evidence type="ECO:0000256" key="3">
    <source>
        <dbReference type="ARBA" id="ARBA00023163"/>
    </source>
</evidence>
<dbReference type="SMART" id="SM00895">
    <property type="entry name" value="FCD"/>
    <property type="match status" value="1"/>
</dbReference>
<dbReference type="Gene3D" id="1.20.120.530">
    <property type="entry name" value="GntR ligand-binding domain-like"/>
    <property type="match status" value="1"/>
</dbReference>
<organism evidence="5 6">
    <name type="scientific">Allohahella marinimesophila</name>
    <dbReference type="NCBI Taxonomy" id="1054972"/>
    <lineage>
        <taxon>Bacteria</taxon>
        <taxon>Pseudomonadati</taxon>
        <taxon>Pseudomonadota</taxon>
        <taxon>Gammaproteobacteria</taxon>
        <taxon>Oceanospirillales</taxon>
        <taxon>Hahellaceae</taxon>
        <taxon>Allohahella</taxon>
    </lineage>
</organism>
<evidence type="ECO:0000259" key="4">
    <source>
        <dbReference type="PROSITE" id="PS50949"/>
    </source>
</evidence>
<keyword evidence="1" id="KW-0805">Transcription regulation</keyword>
<evidence type="ECO:0000313" key="6">
    <source>
        <dbReference type="Proteomes" id="UP001501337"/>
    </source>
</evidence>
<protein>
    <submittedName>
        <fullName evidence="5">GntR family transcriptional regulator</fullName>
    </submittedName>
</protein>